<dbReference type="Gene3D" id="3.30.70.141">
    <property type="entry name" value="Nucleoside diphosphate kinase-like domain"/>
    <property type="match status" value="1"/>
</dbReference>
<dbReference type="InParanoid" id="A0A165I3F6"/>
<dbReference type="GO" id="GO:0003341">
    <property type="term" value="P:cilium movement"/>
    <property type="evidence" value="ECO:0007669"/>
    <property type="project" value="TreeGrafter"/>
</dbReference>
<dbReference type="AlphaFoldDB" id="A0A165I3F6"/>
<dbReference type="SMART" id="SM00562">
    <property type="entry name" value="NDK"/>
    <property type="match status" value="1"/>
</dbReference>
<dbReference type="EMBL" id="KV423934">
    <property type="protein sequence ID" value="KZT60082.1"/>
    <property type="molecule type" value="Genomic_DNA"/>
</dbReference>
<feature type="region of interest" description="Disordered" evidence="4">
    <location>
        <begin position="157"/>
        <end position="247"/>
    </location>
</feature>
<name>A0A165I3F6_9BASI</name>
<evidence type="ECO:0000256" key="4">
    <source>
        <dbReference type="SAM" id="MobiDB-lite"/>
    </source>
</evidence>
<dbReference type="PANTHER" id="PTHR46161:SF1">
    <property type="entry name" value="NUCLEOSIDE DIPHOSPHATE KINASE HOMOLOG 5"/>
    <property type="match status" value="1"/>
</dbReference>
<feature type="compositionally biased region" description="Polar residues" evidence="4">
    <location>
        <begin position="348"/>
        <end position="365"/>
    </location>
</feature>
<evidence type="ECO:0000256" key="2">
    <source>
        <dbReference type="ARBA" id="ARBA00017632"/>
    </source>
</evidence>
<gene>
    <name evidence="6" type="ORF">CALCODRAFT_492852</name>
</gene>
<dbReference type="PROSITE" id="PS51374">
    <property type="entry name" value="NDPK_LIKE"/>
    <property type="match status" value="1"/>
</dbReference>
<evidence type="ECO:0000256" key="1">
    <source>
        <dbReference type="ARBA" id="ARBA00008142"/>
    </source>
</evidence>
<comment type="caution">
    <text evidence="3">Lacks conserved residue(s) required for the propagation of feature annotation.</text>
</comment>
<evidence type="ECO:0000313" key="7">
    <source>
        <dbReference type="Proteomes" id="UP000076842"/>
    </source>
</evidence>
<feature type="region of interest" description="Disordered" evidence="4">
    <location>
        <begin position="262"/>
        <end position="527"/>
    </location>
</feature>
<keyword evidence="7" id="KW-1185">Reference proteome</keyword>
<dbReference type="GO" id="GO:0005929">
    <property type="term" value="C:cilium"/>
    <property type="evidence" value="ECO:0007669"/>
    <property type="project" value="TreeGrafter"/>
</dbReference>
<feature type="compositionally biased region" description="Polar residues" evidence="4">
    <location>
        <begin position="187"/>
        <end position="198"/>
    </location>
</feature>
<feature type="compositionally biased region" description="Low complexity" evidence="4">
    <location>
        <begin position="434"/>
        <end position="445"/>
    </location>
</feature>
<protein>
    <recommendedName>
        <fullName evidence="2">Nucleoside diphosphate kinase</fullName>
    </recommendedName>
</protein>
<dbReference type="PANTHER" id="PTHR46161">
    <property type="entry name" value="NUCLEOSIDE DIPHOSPHATE KINASE"/>
    <property type="match status" value="1"/>
</dbReference>
<dbReference type="SUPFAM" id="SSF54919">
    <property type="entry name" value="Nucleoside diphosphate kinase, NDK"/>
    <property type="match status" value="1"/>
</dbReference>
<dbReference type="Proteomes" id="UP000076842">
    <property type="component" value="Unassembled WGS sequence"/>
</dbReference>
<dbReference type="InterPro" id="IPR034907">
    <property type="entry name" value="NDK-like_dom"/>
</dbReference>
<evidence type="ECO:0000256" key="3">
    <source>
        <dbReference type="PROSITE-ProRule" id="PRU00706"/>
    </source>
</evidence>
<feature type="compositionally biased region" description="Polar residues" evidence="4">
    <location>
        <begin position="306"/>
        <end position="315"/>
    </location>
</feature>
<reference evidence="6 7" key="1">
    <citation type="journal article" date="2016" name="Mol. Biol. Evol.">
        <title>Comparative Genomics of Early-Diverging Mushroom-Forming Fungi Provides Insights into the Origins of Lignocellulose Decay Capabilities.</title>
        <authorList>
            <person name="Nagy L.G."/>
            <person name="Riley R."/>
            <person name="Tritt A."/>
            <person name="Adam C."/>
            <person name="Daum C."/>
            <person name="Floudas D."/>
            <person name="Sun H."/>
            <person name="Yadav J.S."/>
            <person name="Pangilinan J."/>
            <person name="Larsson K.H."/>
            <person name="Matsuura K."/>
            <person name="Barry K."/>
            <person name="Labutti K."/>
            <person name="Kuo R."/>
            <person name="Ohm R.A."/>
            <person name="Bhattacharya S.S."/>
            <person name="Shirouzu T."/>
            <person name="Yoshinaga Y."/>
            <person name="Martin F.M."/>
            <person name="Grigoriev I.V."/>
            <person name="Hibbett D.S."/>
        </authorList>
    </citation>
    <scope>NUCLEOTIDE SEQUENCE [LARGE SCALE GENOMIC DNA]</scope>
    <source>
        <strain evidence="6 7">HHB12733</strain>
    </source>
</reference>
<dbReference type="OrthoDB" id="2162449at2759"/>
<feature type="compositionally biased region" description="Polar residues" evidence="4">
    <location>
        <begin position="157"/>
        <end position="168"/>
    </location>
</feature>
<feature type="domain" description="Nucleoside diphosphate kinase-like" evidence="5">
    <location>
        <begin position="11"/>
        <end position="142"/>
    </location>
</feature>
<organism evidence="6 7">
    <name type="scientific">Calocera cornea HHB12733</name>
    <dbReference type="NCBI Taxonomy" id="1353952"/>
    <lineage>
        <taxon>Eukaryota</taxon>
        <taxon>Fungi</taxon>
        <taxon>Dikarya</taxon>
        <taxon>Basidiomycota</taxon>
        <taxon>Agaricomycotina</taxon>
        <taxon>Dacrymycetes</taxon>
        <taxon>Dacrymycetales</taxon>
        <taxon>Dacrymycetaceae</taxon>
        <taxon>Calocera</taxon>
    </lineage>
</organism>
<sequence>MSSGASPSRAVTRTIAILKPNAVKHRLTIEPRLVEAGFEIVKERQVEFQPDDAALEDLFGRDGPWLADGPVWVYVLERRRAVEVLNTLMGPEDPEVARNDAPKSLRATYGKSLADNAIYGSHSNDAAERQISVLFASSPPFRAADLANEIPLPVSESDFSLDQSNQATPDRPAYKVLADPGTPDSLVPSSNFSGSQPVSPMRSGRPAMPPRQNRASLLRAGSDQPLPATRPKRIHTSDDDPVTFADVPGHKYRSISIAVASTAPPATAPRQNRAAALRAGKPVAPTPVRERKPVEFDGTPGHKRSQTFSVASTKAPTMAPRLNRSAALRLSQGGVPSGAIPAPAAVSAPTSYRGRSSSSIGMASNVSRTPSRASSVAPRPPSSVGATGPATQRPKPAGRTGSAAPPSSFRGMPTVDVPETPTSRPGTAPGTRPSLTSKASTSSLTNDTGEDAPAKPPPRPVSVLARPPSITPRMNRSASLRVSMGGPGAPTPSKPKPKVTPSTTSKVPPKKAVGSGDAHAGPKTIIV</sequence>
<feature type="compositionally biased region" description="Low complexity" evidence="4">
    <location>
        <begin position="499"/>
        <end position="511"/>
    </location>
</feature>
<evidence type="ECO:0000313" key="6">
    <source>
        <dbReference type="EMBL" id="KZT60082.1"/>
    </source>
</evidence>
<dbReference type="Pfam" id="PF00334">
    <property type="entry name" value="NDK"/>
    <property type="match status" value="1"/>
</dbReference>
<proteinExistence type="inferred from homology"/>
<dbReference type="GO" id="GO:1902176">
    <property type="term" value="P:negative regulation of oxidative stress-induced intrinsic apoptotic signaling pathway"/>
    <property type="evidence" value="ECO:0007669"/>
    <property type="project" value="TreeGrafter"/>
</dbReference>
<accession>A0A165I3F6</accession>
<dbReference type="STRING" id="1353952.A0A165I3F6"/>
<evidence type="ECO:0000259" key="5">
    <source>
        <dbReference type="SMART" id="SM00562"/>
    </source>
</evidence>
<feature type="compositionally biased region" description="Low complexity" evidence="4">
    <location>
        <begin position="366"/>
        <end position="386"/>
    </location>
</feature>
<dbReference type="InterPro" id="IPR036850">
    <property type="entry name" value="NDK-like_dom_sf"/>
</dbReference>
<comment type="similarity">
    <text evidence="1 3">Belongs to the NDK family.</text>
</comment>